<accession>A0A5M9NVY8</accession>
<gene>
    <name evidence="2" type="ORF">F4W18_14610</name>
</gene>
<dbReference type="EMBL" id="VXJS01000008">
    <property type="protein sequence ID" value="KAA8674289.1"/>
    <property type="molecule type" value="Genomic_DNA"/>
</dbReference>
<dbReference type="Pfam" id="PF04606">
    <property type="entry name" value="Ogr_Delta"/>
    <property type="match status" value="2"/>
</dbReference>
<comment type="caution">
    <text evidence="2">The sequence shown here is derived from an EMBL/GenBank/DDBJ whole genome shotgun (WGS) entry which is preliminary data.</text>
</comment>
<proteinExistence type="predicted"/>
<keyword evidence="3" id="KW-1185">Reference proteome</keyword>
<protein>
    <submittedName>
        <fullName evidence="2">Transcriptional regulator</fullName>
    </submittedName>
</protein>
<organism evidence="2 3">
    <name type="scientific">Vibrio gigantis</name>
    <dbReference type="NCBI Taxonomy" id="296199"/>
    <lineage>
        <taxon>Bacteria</taxon>
        <taxon>Pseudomonadati</taxon>
        <taxon>Pseudomonadota</taxon>
        <taxon>Gammaproteobacteria</taxon>
        <taxon>Vibrionales</taxon>
        <taxon>Vibrionaceae</taxon>
        <taxon>Vibrio</taxon>
    </lineage>
</organism>
<dbReference type="OrthoDB" id="6895359at2"/>
<reference evidence="2 3" key="1">
    <citation type="submission" date="2019-09" db="EMBL/GenBank/DDBJ databases">
        <title>Draft genome sequence of various Type strains from the CCUG.</title>
        <authorList>
            <person name="Pineiro-Iglesias B."/>
            <person name="Tunovic T."/>
            <person name="Unosson C."/>
            <person name="Inganas E."/>
            <person name="Ohlen M."/>
            <person name="Cardew S."/>
            <person name="Jensie-Markopoulos S."/>
            <person name="Salva-Serra F."/>
            <person name="Jaen-Luchoro D."/>
            <person name="Karlsson R."/>
            <person name="Svensson-Stadler L."/>
            <person name="Chun J."/>
            <person name="Moore E."/>
        </authorList>
    </citation>
    <scope>NUCLEOTIDE SEQUENCE [LARGE SCALE GENOMIC DNA]</scope>
    <source>
        <strain evidence="2 3">CCUG 56969T</strain>
    </source>
</reference>
<feature type="domain" description="Zinc finger Ogr/Delta-type" evidence="1">
    <location>
        <begin position="6"/>
        <end position="42"/>
    </location>
</feature>
<dbReference type="InterPro" id="IPR007684">
    <property type="entry name" value="Znf_Ogr/Delta"/>
</dbReference>
<evidence type="ECO:0000313" key="3">
    <source>
        <dbReference type="Proteomes" id="UP000322521"/>
    </source>
</evidence>
<evidence type="ECO:0000313" key="2">
    <source>
        <dbReference type="EMBL" id="KAA8674289.1"/>
    </source>
</evidence>
<sequence length="146" mass="16025">MRVYCQCGERAIVSRSKAADANCAELSCSCSNPECGHSFVSAIGYRHSLKKSKIHWGIGASLIGTRIHCGCGERAVINKTNRLSNDCADLYCECKNLACEHQFVMSLYFSHTLSPSSHTTNDLAGCLIKALSPDKRDHLKQQLALF</sequence>
<dbReference type="RefSeq" id="WP_086713017.1">
    <property type="nucleotide sequence ID" value="NZ_AP025492.1"/>
</dbReference>
<dbReference type="AlphaFoldDB" id="A0A5M9NVY8"/>
<name>A0A5M9NVY8_9VIBR</name>
<feature type="domain" description="Zinc finger Ogr/Delta-type" evidence="1">
    <location>
        <begin position="71"/>
        <end position="113"/>
    </location>
</feature>
<dbReference type="Proteomes" id="UP000322521">
    <property type="component" value="Unassembled WGS sequence"/>
</dbReference>
<evidence type="ECO:0000259" key="1">
    <source>
        <dbReference type="Pfam" id="PF04606"/>
    </source>
</evidence>